<keyword evidence="1" id="KW-1133">Transmembrane helix</keyword>
<feature type="transmembrane region" description="Helical" evidence="1">
    <location>
        <begin position="35"/>
        <end position="54"/>
    </location>
</feature>
<protein>
    <submittedName>
        <fullName evidence="2">Uncharacterized protein</fullName>
    </submittedName>
</protein>
<name>A0ABS7XWZ2_9FLAO</name>
<dbReference type="RefSeq" id="WP_224531945.1">
    <property type="nucleotide sequence ID" value="NZ_JAIUJR010000027.1"/>
</dbReference>
<evidence type="ECO:0000313" key="3">
    <source>
        <dbReference type="Proteomes" id="UP001198901"/>
    </source>
</evidence>
<dbReference type="Proteomes" id="UP001198901">
    <property type="component" value="Unassembled WGS sequence"/>
</dbReference>
<feature type="transmembrane region" description="Helical" evidence="1">
    <location>
        <begin position="7"/>
        <end position="23"/>
    </location>
</feature>
<gene>
    <name evidence="2" type="ORF">LBU54_15150</name>
</gene>
<feature type="transmembrane region" description="Helical" evidence="1">
    <location>
        <begin position="101"/>
        <end position="125"/>
    </location>
</feature>
<reference evidence="3" key="1">
    <citation type="submission" date="2023-07" db="EMBL/GenBank/DDBJ databases">
        <authorList>
            <person name="Yue Y."/>
        </authorList>
    </citation>
    <scope>NUCLEOTIDE SEQUENCE [LARGE SCALE GENOMIC DNA]</scope>
    <source>
        <strain evidence="3">D23</strain>
    </source>
</reference>
<evidence type="ECO:0000256" key="1">
    <source>
        <dbReference type="SAM" id="Phobius"/>
    </source>
</evidence>
<evidence type="ECO:0000313" key="2">
    <source>
        <dbReference type="EMBL" id="MCA0133928.1"/>
    </source>
</evidence>
<proteinExistence type="predicted"/>
<sequence>MKKRNPYLTYILIIGIVLLMVFIDRIEFLKPLRNFVFLIWIPIIIWDIIERLKYRNGKRTNILRLRTNNDDYNRIFPFIFGTILIVASYFGLKNIESEKILLYSILITGVLYLITGFLFVPTGIIEYKNDKLSFVNGNNKHTIGIDNIDSLELKSSDIIIVDKNQKKYYVNFMNLIESDYLEISEFLKKRIGNNIEIKNVLQHRL</sequence>
<dbReference type="EMBL" id="JAIUJR010000027">
    <property type="protein sequence ID" value="MCA0133928.1"/>
    <property type="molecule type" value="Genomic_DNA"/>
</dbReference>
<organism evidence="2 3">
    <name type="scientific">Winogradskyella alexanderae</name>
    <dbReference type="NCBI Taxonomy" id="2877123"/>
    <lineage>
        <taxon>Bacteria</taxon>
        <taxon>Pseudomonadati</taxon>
        <taxon>Bacteroidota</taxon>
        <taxon>Flavobacteriia</taxon>
        <taxon>Flavobacteriales</taxon>
        <taxon>Flavobacteriaceae</taxon>
        <taxon>Winogradskyella</taxon>
    </lineage>
</organism>
<comment type="caution">
    <text evidence="2">The sequence shown here is derived from an EMBL/GenBank/DDBJ whole genome shotgun (WGS) entry which is preliminary data.</text>
</comment>
<feature type="transmembrane region" description="Helical" evidence="1">
    <location>
        <begin position="75"/>
        <end position="95"/>
    </location>
</feature>
<keyword evidence="1" id="KW-0472">Membrane</keyword>
<keyword evidence="3" id="KW-1185">Reference proteome</keyword>
<keyword evidence="1" id="KW-0812">Transmembrane</keyword>
<accession>A0ABS7XWZ2</accession>